<dbReference type="Proteomes" id="UP000789570">
    <property type="component" value="Unassembled WGS sequence"/>
</dbReference>
<reference evidence="1" key="1">
    <citation type="submission" date="2021-06" db="EMBL/GenBank/DDBJ databases">
        <authorList>
            <person name="Kallberg Y."/>
            <person name="Tangrot J."/>
            <person name="Rosling A."/>
        </authorList>
    </citation>
    <scope>NUCLEOTIDE SEQUENCE</scope>
    <source>
        <strain evidence="1">UK204</strain>
    </source>
</reference>
<feature type="non-terminal residue" evidence="1">
    <location>
        <position position="1"/>
    </location>
</feature>
<accession>A0A9N9HMK7</accession>
<evidence type="ECO:0000313" key="1">
    <source>
        <dbReference type="EMBL" id="CAG8694190.1"/>
    </source>
</evidence>
<gene>
    <name evidence="1" type="ORF">FCALED_LOCUS13125</name>
</gene>
<keyword evidence="2" id="KW-1185">Reference proteome</keyword>
<comment type="caution">
    <text evidence="1">The sequence shown here is derived from an EMBL/GenBank/DDBJ whole genome shotgun (WGS) entry which is preliminary data.</text>
</comment>
<dbReference type="EMBL" id="CAJVPQ010007209">
    <property type="protein sequence ID" value="CAG8694190.1"/>
    <property type="molecule type" value="Genomic_DNA"/>
</dbReference>
<dbReference type="AlphaFoldDB" id="A0A9N9HMK7"/>
<proteinExistence type="predicted"/>
<protein>
    <submittedName>
        <fullName evidence="1">9127_t:CDS:1</fullName>
    </submittedName>
</protein>
<organism evidence="1 2">
    <name type="scientific">Funneliformis caledonium</name>
    <dbReference type="NCBI Taxonomy" id="1117310"/>
    <lineage>
        <taxon>Eukaryota</taxon>
        <taxon>Fungi</taxon>
        <taxon>Fungi incertae sedis</taxon>
        <taxon>Mucoromycota</taxon>
        <taxon>Glomeromycotina</taxon>
        <taxon>Glomeromycetes</taxon>
        <taxon>Glomerales</taxon>
        <taxon>Glomeraceae</taxon>
        <taxon>Funneliformis</taxon>
    </lineage>
</organism>
<evidence type="ECO:0000313" key="2">
    <source>
        <dbReference type="Proteomes" id="UP000789570"/>
    </source>
</evidence>
<sequence length="214" mass="24916">FKEERKVLGVKMCEFASKELDVDHISVDFASSFFKNIFNANEKFFEKATLCTFAKTHEYKCGYVDQNGIRYDGASKLNEFIQVIGSIASKKKFIGCAKWHFREKNYRYLTIPNNVDLELLEIMFDKHFYHPRGIDFEKDESDIIEECFTIRPNSTRSDEFPFLHKVGDCIVKRIVKKSTACPVKFYYIIPKNLKECPFIVTISIGQHNHPSPPS</sequence>
<dbReference type="OrthoDB" id="2402156at2759"/>
<name>A0A9N9HMK7_9GLOM</name>